<feature type="transmembrane region" description="Helical" evidence="5">
    <location>
        <begin position="300"/>
        <end position="321"/>
    </location>
</feature>
<reference evidence="7 8" key="1">
    <citation type="submission" date="2010-12" db="EMBL/GenBank/DDBJ databases">
        <title>Complete sequence of Ethanoligenens harbinense YUAN-3.</title>
        <authorList>
            <person name="Lucas S."/>
            <person name="Copeland A."/>
            <person name="Lapidus A."/>
            <person name="Cheng J.-F."/>
            <person name="Bruce D."/>
            <person name="Goodwin L."/>
            <person name="Pitluck S."/>
            <person name="Chertkov O."/>
            <person name="Misra M."/>
            <person name="Detter J.C."/>
            <person name="Han C."/>
            <person name="Tapia R."/>
            <person name="Land M."/>
            <person name="Hauser L."/>
            <person name="Jeffries C."/>
            <person name="Kyrpides N."/>
            <person name="Ivanova N."/>
            <person name="Mikhailova N."/>
            <person name="Wang A."/>
            <person name="Mouttaki H."/>
            <person name="He Z."/>
            <person name="Zhou J."/>
            <person name="Hemme C.L."/>
            <person name="Woyke T."/>
        </authorList>
    </citation>
    <scope>NUCLEOTIDE SEQUENCE [LARGE SCALE GENOMIC DNA]</scope>
    <source>
        <strain evidence="8">DSM 18485 / JCM 12961 / CGMCC 1.5033 / YUAN-3</strain>
    </source>
</reference>
<proteinExistence type="predicted"/>
<evidence type="ECO:0000256" key="2">
    <source>
        <dbReference type="ARBA" id="ARBA00022692"/>
    </source>
</evidence>
<gene>
    <name evidence="7" type="ordered locus">Ethha_1450</name>
</gene>
<dbReference type="RefSeq" id="WP_013485342.1">
    <property type="nucleotide sequence ID" value="NC_014828.1"/>
</dbReference>
<dbReference type="STRING" id="663278.Ethha_1450"/>
<accession>E6U7G4</accession>
<dbReference type="eggNOG" id="COG0842">
    <property type="taxonomic scope" value="Bacteria"/>
</dbReference>
<dbReference type="InterPro" id="IPR052902">
    <property type="entry name" value="ABC-2_transporter"/>
</dbReference>
<protein>
    <submittedName>
        <fullName evidence="7">ABC-2 type transporter</fullName>
    </submittedName>
</protein>
<keyword evidence="4 5" id="KW-0472">Membrane</keyword>
<evidence type="ECO:0000256" key="1">
    <source>
        <dbReference type="ARBA" id="ARBA00004141"/>
    </source>
</evidence>
<keyword evidence="8" id="KW-1185">Reference proteome</keyword>
<keyword evidence="3 5" id="KW-1133">Transmembrane helix</keyword>
<comment type="subcellular location">
    <subcellularLocation>
        <location evidence="1">Membrane</location>
        <topology evidence="1">Multi-pass membrane protein</topology>
    </subcellularLocation>
</comment>
<feature type="transmembrane region" description="Helical" evidence="5">
    <location>
        <begin position="20"/>
        <end position="38"/>
    </location>
</feature>
<evidence type="ECO:0000313" key="8">
    <source>
        <dbReference type="Proteomes" id="UP000001551"/>
    </source>
</evidence>
<feature type="transmembrane region" description="Helical" evidence="5">
    <location>
        <begin position="359"/>
        <end position="381"/>
    </location>
</feature>
<dbReference type="GO" id="GO:0140359">
    <property type="term" value="F:ABC-type transporter activity"/>
    <property type="evidence" value="ECO:0007669"/>
    <property type="project" value="InterPro"/>
</dbReference>
<dbReference type="PANTHER" id="PTHR43027">
    <property type="entry name" value="DOXORUBICIN RESISTANCE ABC TRANSPORTER PERMEASE PROTEIN DRRC-RELATED"/>
    <property type="match status" value="1"/>
</dbReference>
<evidence type="ECO:0000259" key="6">
    <source>
        <dbReference type="Pfam" id="PF12698"/>
    </source>
</evidence>
<sequence length="389" mass="42969">MFTHIYTHRLKCHLRDRMTLFWSIVFPLVLATFFSMAFSNIGKDDLFNEIPIAVVNNSAYQQDTAFQQAIQSVQSTQADGTKALFKVQLLSQKQADDALKNSKIVGYILPGSAADDLQVIVKQADPSNASGVYQTVLKSFVDEYLQYTAAYKDIAAQDPAALRTAMQVKTQDFIRSVPLSKTSPNPTLTYFYALIAMACMYGSFWGIREINAVQANQTMQGARINMAPVHKTRVFFASLCSALTVQTAGVFLLVAYMRYALNVQFGSQTGYVLLACFAGSCAGVLFGAMIGAVLKAAEGVKIAILLALSMFLSFLSGLMYNKMIYIVETSAPIVNRINPAALTANAFYSLYYYDTPGQYLLNVGLLFLISGIFFAVTYFALRRQKYESL</sequence>
<keyword evidence="2 5" id="KW-0812">Transmembrane</keyword>
<evidence type="ECO:0000256" key="4">
    <source>
        <dbReference type="ARBA" id="ARBA00023136"/>
    </source>
</evidence>
<feature type="transmembrane region" description="Helical" evidence="5">
    <location>
        <begin position="271"/>
        <end position="294"/>
    </location>
</feature>
<feature type="transmembrane region" description="Helical" evidence="5">
    <location>
        <begin position="188"/>
        <end position="207"/>
    </location>
</feature>
<dbReference type="Proteomes" id="UP000001551">
    <property type="component" value="Chromosome"/>
</dbReference>
<dbReference type="Pfam" id="PF12698">
    <property type="entry name" value="ABC2_membrane_3"/>
    <property type="match status" value="1"/>
</dbReference>
<dbReference type="InterPro" id="IPR013525">
    <property type="entry name" value="ABC2_TM"/>
</dbReference>
<organism evidence="7 8">
    <name type="scientific">Ethanoligenens harbinense (strain DSM 18485 / JCM 12961 / CGMCC 1.5033 / YUAN-3)</name>
    <dbReference type="NCBI Taxonomy" id="663278"/>
    <lineage>
        <taxon>Bacteria</taxon>
        <taxon>Bacillati</taxon>
        <taxon>Bacillota</taxon>
        <taxon>Clostridia</taxon>
        <taxon>Eubacteriales</taxon>
        <taxon>Oscillospiraceae</taxon>
        <taxon>Ethanoligenens</taxon>
    </lineage>
</organism>
<dbReference type="GO" id="GO:0016020">
    <property type="term" value="C:membrane"/>
    <property type="evidence" value="ECO:0007669"/>
    <property type="project" value="UniProtKB-SubCell"/>
</dbReference>
<dbReference type="HOGENOM" id="CLU_055441_0_0_9"/>
<dbReference type="PANTHER" id="PTHR43027:SF2">
    <property type="entry name" value="TRANSPORT PERMEASE PROTEIN"/>
    <property type="match status" value="1"/>
</dbReference>
<name>E6U7G4_ETHHY</name>
<dbReference type="EMBL" id="CP002400">
    <property type="protein sequence ID" value="ADU26987.1"/>
    <property type="molecule type" value="Genomic_DNA"/>
</dbReference>
<feature type="transmembrane region" description="Helical" evidence="5">
    <location>
        <begin position="235"/>
        <end position="259"/>
    </location>
</feature>
<feature type="domain" description="ABC-2 type transporter transmembrane" evidence="6">
    <location>
        <begin position="18"/>
        <end position="378"/>
    </location>
</feature>
<evidence type="ECO:0000256" key="5">
    <source>
        <dbReference type="SAM" id="Phobius"/>
    </source>
</evidence>
<dbReference type="AlphaFoldDB" id="E6U7G4"/>
<evidence type="ECO:0000313" key="7">
    <source>
        <dbReference type="EMBL" id="ADU26987.1"/>
    </source>
</evidence>
<dbReference type="KEGG" id="eha:Ethha_1450"/>
<evidence type="ECO:0000256" key="3">
    <source>
        <dbReference type="ARBA" id="ARBA00022989"/>
    </source>
</evidence>